<dbReference type="OrthoDB" id="376357at2759"/>
<dbReference type="PROSITE" id="PS50076">
    <property type="entry name" value="DNAJ_2"/>
    <property type="match status" value="1"/>
</dbReference>
<proteinExistence type="predicted"/>
<reference evidence="8 9" key="1">
    <citation type="submission" date="2018-06" db="EMBL/GenBank/DDBJ databases">
        <title>Complete Genomes of Monosporascus.</title>
        <authorList>
            <person name="Robinson A.J."/>
            <person name="Natvig D.O."/>
        </authorList>
    </citation>
    <scope>NUCLEOTIDE SEQUENCE [LARGE SCALE GENOMIC DNA]</scope>
    <source>
        <strain evidence="8 9">CBS 110550</strain>
    </source>
</reference>
<evidence type="ECO:0000256" key="1">
    <source>
        <dbReference type="ARBA" id="ARBA00004123"/>
    </source>
</evidence>
<keyword evidence="3" id="KW-0963">Cytoplasm</keyword>
<dbReference type="STRING" id="155417.A0A4Q4SY95"/>
<evidence type="ECO:0000256" key="2">
    <source>
        <dbReference type="ARBA" id="ARBA00004496"/>
    </source>
</evidence>
<evidence type="ECO:0000256" key="5">
    <source>
        <dbReference type="ARBA" id="ARBA00023242"/>
    </source>
</evidence>
<evidence type="ECO:0000256" key="4">
    <source>
        <dbReference type="ARBA" id="ARBA00023186"/>
    </source>
</evidence>
<name>A0A4Q4SY95_9PEZI</name>
<dbReference type="GO" id="GO:0005681">
    <property type="term" value="C:spliceosomal complex"/>
    <property type="evidence" value="ECO:0007669"/>
    <property type="project" value="TreeGrafter"/>
</dbReference>
<feature type="compositionally biased region" description="Low complexity" evidence="6">
    <location>
        <begin position="273"/>
        <end position="282"/>
    </location>
</feature>
<feature type="region of interest" description="Disordered" evidence="6">
    <location>
        <begin position="100"/>
        <end position="333"/>
    </location>
</feature>
<gene>
    <name evidence="8" type="ORF">DL764_008161</name>
</gene>
<dbReference type="Proteomes" id="UP000293360">
    <property type="component" value="Unassembled WGS sequence"/>
</dbReference>
<feature type="compositionally biased region" description="Basic and acidic residues" evidence="6">
    <location>
        <begin position="205"/>
        <end position="219"/>
    </location>
</feature>
<feature type="compositionally biased region" description="Basic and acidic residues" evidence="6">
    <location>
        <begin position="100"/>
        <end position="171"/>
    </location>
</feature>
<evidence type="ECO:0000313" key="8">
    <source>
        <dbReference type="EMBL" id="RYO92249.1"/>
    </source>
</evidence>
<dbReference type="GO" id="GO:0000390">
    <property type="term" value="P:spliceosomal complex disassembly"/>
    <property type="evidence" value="ECO:0007669"/>
    <property type="project" value="TreeGrafter"/>
</dbReference>
<dbReference type="SMART" id="SM00271">
    <property type="entry name" value="DnaJ"/>
    <property type="match status" value="1"/>
</dbReference>
<dbReference type="AlphaFoldDB" id="A0A4Q4SY95"/>
<comment type="caution">
    <text evidence="8">The sequence shown here is derived from an EMBL/GenBank/DDBJ whole genome shotgun (WGS) entry which is preliminary data.</text>
</comment>
<evidence type="ECO:0000313" key="9">
    <source>
        <dbReference type="Proteomes" id="UP000293360"/>
    </source>
</evidence>
<evidence type="ECO:0000259" key="7">
    <source>
        <dbReference type="PROSITE" id="PS50076"/>
    </source>
</evidence>
<evidence type="ECO:0000256" key="3">
    <source>
        <dbReference type="ARBA" id="ARBA00022490"/>
    </source>
</evidence>
<dbReference type="EMBL" id="QJNU01000611">
    <property type="protein sequence ID" value="RYO92249.1"/>
    <property type="molecule type" value="Genomic_DNA"/>
</dbReference>
<dbReference type="PANTHER" id="PTHR44313:SF1">
    <property type="entry name" value="DNAJ HOMOLOG SUBFAMILY C MEMBER 17"/>
    <property type="match status" value="1"/>
</dbReference>
<keyword evidence="5" id="KW-0539">Nucleus</keyword>
<feature type="compositionally biased region" description="Low complexity" evidence="6">
    <location>
        <begin position="324"/>
        <end position="333"/>
    </location>
</feature>
<dbReference type="InterPro" id="IPR052094">
    <property type="entry name" value="Pre-mRNA-splicing_ERAD"/>
</dbReference>
<dbReference type="Gene3D" id="1.10.287.110">
    <property type="entry name" value="DnaJ domain"/>
    <property type="match status" value="1"/>
</dbReference>
<dbReference type="Pfam" id="PF00226">
    <property type="entry name" value="DnaJ"/>
    <property type="match status" value="1"/>
</dbReference>
<dbReference type="InterPro" id="IPR001623">
    <property type="entry name" value="DnaJ_domain"/>
</dbReference>
<dbReference type="PRINTS" id="PR00625">
    <property type="entry name" value="JDOMAIN"/>
</dbReference>
<comment type="subcellular location">
    <subcellularLocation>
        <location evidence="2">Cytoplasm</location>
    </subcellularLocation>
    <subcellularLocation>
        <location evidence="1">Nucleus</location>
    </subcellularLocation>
</comment>
<dbReference type="GO" id="GO:0005737">
    <property type="term" value="C:cytoplasm"/>
    <property type="evidence" value="ECO:0007669"/>
    <property type="project" value="UniProtKB-SubCell"/>
</dbReference>
<evidence type="ECO:0000256" key="6">
    <source>
        <dbReference type="SAM" id="MobiDB-lite"/>
    </source>
</evidence>
<dbReference type="PANTHER" id="PTHR44313">
    <property type="entry name" value="DNAJ HOMOLOG SUBFAMILY C MEMBER 17"/>
    <property type="match status" value="1"/>
</dbReference>
<dbReference type="SUPFAM" id="SSF46565">
    <property type="entry name" value="Chaperone J-domain"/>
    <property type="match status" value="1"/>
</dbReference>
<feature type="domain" description="J" evidence="7">
    <location>
        <begin position="20"/>
        <end position="84"/>
    </location>
</feature>
<dbReference type="InterPro" id="IPR036869">
    <property type="entry name" value="J_dom_sf"/>
</dbReference>
<accession>A0A4Q4SY95</accession>
<keyword evidence="9" id="KW-1185">Reference proteome</keyword>
<sequence length="333" mass="37374">MDNKSDLLQYARDFANQNEDLYALLEVDATTPKEDIHRAWRKKSLKYHPDKAGKDFDATKWQLFERARDVLSDADAREAYGSARSAALLREAQRQAMDAKRRQMIEDLEARERGVKRPRDDEARRKNAMSEEEKERLVAAGRRRMEERQRQMREAEERERQRELEKQKERAPQQGHRPKYDGVDGEDTTPDVPAVEALGGDEYDEKIADLERRLQESRARKAAKKARKSGVVPEPPPPRAAGTMEEAQETPIQDPGVTELKADHNKGTPPPSKAFSFSAPRSTSSAAAVTGPPGVKADFSSTMARLRAAQAEKEARKKAKQEAADAAAGSASQ</sequence>
<dbReference type="CDD" id="cd06257">
    <property type="entry name" value="DnaJ"/>
    <property type="match status" value="1"/>
</dbReference>
<protein>
    <recommendedName>
        <fullName evidence="7">J domain-containing protein</fullName>
    </recommendedName>
</protein>
<feature type="compositionally biased region" description="Basic and acidic residues" evidence="6">
    <location>
        <begin position="310"/>
        <end position="323"/>
    </location>
</feature>
<keyword evidence="4" id="KW-0143">Chaperone</keyword>
<organism evidence="8 9">
    <name type="scientific">Monosporascus ibericus</name>
    <dbReference type="NCBI Taxonomy" id="155417"/>
    <lineage>
        <taxon>Eukaryota</taxon>
        <taxon>Fungi</taxon>
        <taxon>Dikarya</taxon>
        <taxon>Ascomycota</taxon>
        <taxon>Pezizomycotina</taxon>
        <taxon>Sordariomycetes</taxon>
        <taxon>Xylariomycetidae</taxon>
        <taxon>Xylariales</taxon>
        <taxon>Xylariales incertae sedis</taxon>
        <taxon>Monosporascus</taxon>
    </lineage>
</organism>